<proteinExistence type="predicted"/>
<reference evidence="2 3" key="1">
    <citation type="submission" date="2017-09" db="EMBL/GenBank/DDBJ databases">
        <authorList>
            <person name="Ehlers B."/>
            <person name="Leendertz F.H."/>
        </authorList>
    </citation>
    <scope>NUCLEOTIDE SEQUENCE [LARGE SCALE GENOMIC DNA]</scope>
    <source>
        <strain evidence="2 3">CGMCC 4.7095</strain>
    </source>
</reference>
<dbReference type="PANTHER" id="PTHR35010:SF2">
    <property type="entry name" value="BLL4672 PROTEIN"/>
    <property type="match status" value="1"/>
</dbReference>
<sequence>MTEARPAAVRRELGDFLRSRRERVTPRQVGLPATGRRRTPGLRREEVAVPAGVGVTWYTWLEQGRDINVSPHVLQAVARVLRLDDVERRHLHRLAGPRAPEPGPPECEPGLTAAFRPVLDKLDPFPACLQTPVFDVVAYNRAYRFLFTDMDLVPPGERNCAVRFFTAPDWRARYTDGDLVAARMVARMRAEIGTDLGAPAAAKVVGELRERSEEFARLWARHDVLPQRYETKRLENPLVGQLRLHFVTTDVAGTGHRMTVMTPVDESTSRRLSRLAELTGGAG</sequence>
<protein>
    <submittedName>
        <fullName evidence="2">Helix-turn-helix domain-containing protein</fullName>
    </submittedName>
</protein>
<evidence type="ECO:0000259" key="1">
    <source>
        <dbReference type="SMART" id="SM00530"/>
    </source>
</evidence>
<dbReference type="GO" id="GO:0003677">
    <property type="term" value="F:DNA binding"/>
    <property type="evidence" value="ECO:0007669"/>
    <property type="project" value="InterPro"/>
</dbReference>
<gene>
    <name evidence="2" type="ORF">SAMN06297387_104232</name>
</gene>
<dbReference type="CDD" id="cd00093">
    <property type="entry name" value="HTH_XRE"/>
    <property type="match status" value="1"/>
</dbReference>
<keyword evidence="3" id="KW-1185">Reference proteome</keyword>
<organism evidence="2 3">
    <name type="scientific">Streptomyces zhaozhouensis</name>
    <dbReference type="NCBI Taxonomy" id="1300267"/>
    <lineage>
        <taxon>Bacteria</taxon>
        <taxon>Bacillati</taxon>
        <taxon>Actinomycetota</taxon>
        <taxon>Actinomycetes</taxon>
        <taxon>Kitasatosporales</taxon>
        <taxon>Streptomycetaceae</taxon>
        <taxon>Streptomyces</taxon>
    </lineage>
</organism>
<dbReference type="InterPro" id="IPR010982">
    <property type="entry name" value="Lambda_DNA-bd_dom_sf"/>
</dbReference>
<accession>A0A286DTQ9</accession>
<evidence type="ECO:0000313" key="2">
    <source>
        <dbReference type="EMBL" id="SOD62062.1"/>
    </source>
</evidence>
<dbReference type="RefSeq" id="WP_170970466.1">
    <property type="nucleotide sequence ID" value="NZ_OCNE01000004.1"/>
</dbReference>
<dbReference type="PANTHER" id="PTHR35010">
    <property type="entry name" value="BLL4672 PROTEIN-RELATED"/>
    <property type="match status" value="1"/>
</dbReference>
<dbReference type="InterPro" id="IPR041413">
    <property type="entry name" value="MLTR_LBD"/>
</dbReference>
<dbReference type="Pfam" id="PF17765">
    <property type="entry name" value="MLTR_LBD"/>
    <property type="match status" value="1"/>
</dbReference>
<evidence type="ECO:0000313" key="3">
    <source>
        <dbReference type="Proteomes" id="UP000219072"/>
    </source>
</evidence>
<feature type="domain" description="HTH cro/C1-type" evidence="1">
    <location>
        <begin position="16"/>
        <end position="88"/>
    </location>
</feature>
<dbReference type="Gene3D" id="1.10.260.40">
    <property type="entry name" value="lambda repressor-like DNA-binding domains"/>
    <property type="match status" value="1"/>
</dbReference>
<dbReference type="SUPFAM" id="SSF47413">
    <property type="entry name" value="lambda repressor-like DNA-binding domains"/>
    <property type="match status" value="1"/>
</dbReference>
<name>A0A286DTQ9_9ACTN</name>
<dbReference type="InterPro" id="IPR001387">
    <property type="entry name" value="Cro/C1-type_HTH"/>
</dbReference>
<dbReference type="Pfam" id="PF13560">
    <property type="entry name" value="HTH_31"/>
    <property type="match status" value="1"/>
</dbReference>
<dbReference type="Proteomes" id="UP000219072">
    <property type="component" value="Unassembled WGS sequence"/>
</dbReference>
<dbReference type="EMBL" id="OCNE01000004">
    <property type="protein sequence ID" value="SOD62062.1"/>
    <property type="molecule type" value="Genomic_DNA"/>
</dbReference>
<dbReference type="AlphaFoldDB" id="A0A286DTQ9"/>
<dbReference type="Gene3D" id="3.30.450.180">
    <property type="match status" value="1"/>
</dbReference>
<dbReference type="SMART" id="SM00530">
    <property type="entry name" value="HTH_XRE"/>
    <property type="match status" value="1"/>
</dbReference>